<dbReference type="RefSeq" id="WP_073106012.1">
    <property type="nucleotide sequence ID" value="NZ_FQZY01000012.1"/>
</dbReference>
<evidence type="ECO:0000259" key="2">
    <source>
        <dbReference type="Pfam" id="PF11760"/>
    </source>
</evidence>
<dbReference type="InterPro" id="IPR021744">
    <property type="entry name" value="CbiG_N"/>
</dbReference>
<dbReference type="GO" id="GO:0009236">
    <property type="term" value="P:cobalamin biosynthetic process"/>
    <property type="evidence" value="ECO:0007669"/>
    <property type="project" value="InterPro"/>
</dbReference>
<organism evidence="3 4">
    <name type="scientific">Hespellia stercorisuis DSM 15480</name>
    <dbReference type="NCBI Taxonomy" id="1121950"/>
    <lineage>
        <taxon>Bacteria</taxon>
        <taxon>Bacillati</taxon>
        <taxon>Bacillota</taxon>
        <taxon>Clostridia</taxon>
        <taxon>Lachnospirales</taxon>
        <taxon>Lachnospiraceae</taxon>
        <taxon>Hespellia</taxon>
    </lineage>
</organism>
<accession>A0A1M6KJM2</accession>
<dbReference type="InterPro" id="IPR036518">
    <property type="entry name" value="CobE/GbiG_C_sf"/>
</dbReference>
<dbReference type="Proteomes" id="UP000184301">
    <property type="component" value="Unassembled WGS sequence"/>
</dbReference>
<dbReference type="STRING" id="1121950.SAMN02745243_00923"/>
<dbReference type="Pfam" id="PF11760">
    <property type="entry name" value="CbiG_N"/>
    <property type="match status" value="1"/>
</dbReference>
<dbReference type="SUPFAM" id="SSF159672">
    <property type="entry name" value="CbiG N-terminal domain-like"/>
    <property type="match status" value="1"/>
</dbReference>
<gene>
    <name evidence="3" type="ORF">SAMN02745243_00923</name>
</gene>
<feature type="domain" description="CobE/GbiG C-terminal" evidence="1">
    <location>
        <begin position="186"/>
        <end position="303"/>
    </location>
</feature>
<protein>
    <submittedName>
        <fullName evidence="3">Cobalt-precorrin 5A hydrolase</fullName>
    </submittedName>
</protein>
<dbReference type="Pfam" id="PF01890">
    <property type="entry name" value="CbiG_C"/>
    <property type="match status" value="1"/>
</dbReference>
<reference evidence="3 4" key="1">
    <citation type="submission" date="2016-11" db="EMBL/GenBank/DDBJ databases">
        <authorList>
            <person name="Jaros S."/>
            <person name="Januszkiewicz K."/>
            <person name="Wedrychowicz H."/>
        </authorList>
    </citation>
    <scope>NUCLEOTIDE SEQUENCE [LARGE SCALE GENOMIC DNA]</scope>
    <source>
        <strain evidence="3 4">DSM 15480</strain>
    </source>
</reference>
<dbReference type="PANTHER" id="PTHR37477">
    <property type="entry name" value="COBALT-PRECORRIN-5A HYDROLASE"/>
    <property type="match status" value="1"/>
</dbReference>
<dbReference type="SUPFAM" id="SSF159664">
    <property type="entry name" value="CobE/GbiG C-terminal domain-like"/>
    <property type="match status" value="1"/>
</dbReference>
<dbReference type="Gene3D" id="3.40.50.11220">
    <property type="match status" value="1"/>
</dbReference>
<dbReference type="InterPro" id="IPR052553">
    <property type="entry name" value="CbiG_hydrolase"/>
</dbReference>
<evidence type="ECO:0000259" key="1">
    <source>
        <dbReference type="Pfam" id="PF01890"/>
    </source>
</evidence>
<keyword evidence="3" id="KW-0378">Hydrolase</keyword>
<dbReference type="PANTHER" id="PTHR37477:SF1">
    <property type="entry name" value="COBALT-PRECORRIN-5A HYDROLASE"/>
    <property type="match status" value="1"/>
</dbReference>
<keyword evidence="4" id="KW-1185">Reference proteome</keyword>
<dbReference type="InterPro" id="IPR002750">
    <property type="entry name" value="CobE/GbiG_C"/>
</dbReference>
<feature type="domain" description="Cobalamin synthesis G N-terminal" evidence="2">
    <location>
        <begin position="46"/>
        <end position="125"/>
    </location>
</feature>
<dbReference type="InterPro" id="IPR038029">
    <property type="entry name" value="GbiG_N_sf"/>
</dbReference>
<dbReference type="GO" id="GO:0016787">
    <property type="term" value="F:hydrolase activity"/>
    <property type="evidence" value="ECO:0007669"/>
    <property type="project" value="UniProtKB-KW"/>
</dbReference>
<sequence>MEISVISFSEKGNMLAEEVFRDWEQGTVTICCKHGGGGPENMKVWAKEQFAAKRALVFIGACGIAVRTIAPFIGDKLTDSPVLCMDEAGQFVIPLLSGHVGGANELAGLIAGKTGAVPVITTATDVNETFAVDLFAKKNHLTIQNKEGIAKISAKVLKKEMVDIVISTDLTQLSHGILRLKPKEYIIGIGCRRGKAYQSLAAFIEKWLDVLQLDRSDVLMLASIDLKKEEPGLVRWAGSNRIPFQTYTAEELQAVPGEFLASEFVRKCTGADNVCERAAMRAAGPDGEVVLPKQAEDGMTIAVVRKKWELDTENQEGIIIDEA</sequence>
<evidence type="ECO:0000313" key="3">
    <source>
        <dbReference type="EMBL" id="SHJ59021.1"/>
    </source>
</evidence>
<dbReference type="AlphaFoldDB" id="A0A1M6KJM2"/>
<evidence type="ECO:0000313" key="4">
    <source>
        <dbReference type="Proteomes" id="UP000184301"/>
    </source>
</evidence>
<dbReference type="OrthoDB" id="9781023at2"/>
<dbReference type="Gene3D" id="3.30.420.180">
    <property type="entry name" value="CobE/GbiG C-terminal domain"/>
    <property type="match status" value="1"/>
</dbReference>
<proteinExistence type="predicted"/>
<dbReference type="EMBL" id="FQZY01000012">
    <property type="protein sequence ID" value="SHJ59021.1"/>
    <property type="molecule type" value="Genomic_DNA"/>
</dbReference>
<name>A0A1M6KJM2_9FIRM</name>